<gene>
    <name evidence="11" type="ORF">LNO68_01050</name>
    <name evidence="12" type="ORF">LNO71_00615</name>
</gene>
<dbReference type="GO" id="GO:0005886">
    <property type="term" value="C:plasma membrane"/>
    <property type="evidence" value="ECO:0007669"/>
    <property type="project" value="UniProtKB-SubCell"/>
</dbReference>
<feature type="transmembrane region" description="Helical" evidence="9">
    <location>
        <begin position="312"/>
        <end position="333"/>
    </location>
</feature>
<sequence>MNKTKIYQKTFDCIKIDPNQLTKKRLTFNELDAKPPTKSELVWLCFNYLLLVFWSLIILFPVISLLIASFNVNNPRVATVTPFKFGFDNLFYLFKYRNVDQLTAEAVSALREKNSSTFNLFGTEYILDPQTRSYFGDWYKNTLYIAGFTALISTVAVALNAYAYSRFKFAGSKHSLTIIMLIQMIPATSSLIVLYIIVQLGTDIKVSPIIMLVLIYSGGAIAGNTFMVKSYLDTISSELDDSAKIDGCNNWGLFFKILLPVIRPALIMVALWSFLIPFTDILLPSLVLPNQQDKTLASGLQLFLSNQQDLQAGAYTMGTLLASLPAFVLFMYLQRYIIGGLSDGAVKG</sequence>
<dbReference type="GO" id="GO:0042956">
    <property type="term" value="P:maltodextrin transmembrane transport"/>
    <property type="evidence" value="ECO:0007669"/>
    <property type="project" value="TreeGrafter"/>
</dbReference>
<keyword evidence="8 9" id="KW-0472">Membrane</keyword>
<dbReference type="RefSeq" id="WP_255034603.1">
    <property type="nucleotide sequence ID" value="NZ_CP101414.1"/>
</dbReference>
<evidence type="ECO:0000256" key="7">
    <source>
        <dbReference type="ARBA" id="ARBA00022989"/>
    </source>
</evidence>
<dbReference type="Proteomes" id="UP001216384">
    <property type="component" value="Unassembled WGS sequence"/>
</dbReference>
<dbReference type="InterPro" id="IPR050901">
    <property type="entry name" value="BP-dep_ABC_trans_perm"/>
</dbReference>
<evidence type="ECO:0000256" key="8">
    <source>
        <dbReference type="ARBA" id="ARBA00023136"/>
    </source>
</evidence>
<dbReference type="PANTHER" id="PTHR32243:SF50">
    <property type="entry name" value="MALTOSE_MALTODEXTRIN TRANSPORT SYSTEM PERMEASE PROTEIN MALG"/>
    <property type="match status" value="1"/>
</dbReference>
<feature type="transmembrane region" description="Helical" evidence="9">
    <location>
        <begin position="41"/>
        <end position="67"/>
    </location>
</feature>
<dbReference type="GO" id="GO:0015423">
    <property type="term" value="F:ABC-type maltose transporter activity"/>
    <property type="evidence" value="ECO:0007669"/>
    <property type="project" value="TreeGrafter"/>
</dbReference>
<evidence type="ECO:0000256" key="2">
    <source>
        <dbReference type="ARBA" id="ARBA00009047"/>
    </source>
</evidence>
<dbReference type="PANTHER" id="PTHR32243">
    <property type="entry name" value="MALTOSE TRANSPORT SYSTEM PERMEASE-RELATED"/>
    <property type="match status" value="1"/>
</dbReference>
<evidence type="ECO:0000313" key="13">
    <source>
        <dbReference type="Proteomes" id="UP001216384"/>
    </source>
</evidence>
<dbReference type="Gene3D" id="1.10.3720.10">
    <property type="entry name" value="MetI-like"/>
    <property type="match status" value="1"/>
</dbReference>
<organism evidence="12 13">
    <name type="scientific">Mycoplasma bradburyae</name>
    <dbReference type="NCBI Taxonomy" id="2963128"/>
    <lineage>
        <taxon>Bacteria</taxon>
        <taxon>Bacillati</taxon>
        <taxon>Mycoplasmatota</taxon>
        <taxon>Mollicutes</taxon>
        <taxon>Mycoplasmataceae</taxon>
        <taxon>Mycoplasma</taxon>
    </lineage>
</organism>
<evidence type="ECO:0000256" key="6">
    <source>
        <dbReference type="ARBA" id="ARBA00022692"/>
    </source>
</evidence>
<dbReference type="EMBL" id="JAJHZP010000009">
    <property type="protein sequence ID" value="MDC4183148.1"/>
    <property type="molecule type" value="Genomic_DNA"/>
</dbReference>
<evidence type="ECO:0000256" key="5">
    <source>
        <dbReference type="ARBA" id="ARBA00022597"/>
    </source>
</evidence>
<dbReference type="Proteomes" id="UP001220940">
    <property type="component" value="Unassembled WGS sequence"/>
</dbReference>
<name>A0AAW6HRM7_9MOLU</name>
<evidence type="ECO:0000256" key="9">
    <source>
        <dbReference type="RuleBase" id="RU363032"/>
    </source>
</evidence>
<evidence type="ECO:0000313" key="11">
    <source>
        <dbReference type="EMBL" id="MDC4181774.1"/>
    </source>
</evidence>
<keyword evidence="14" id="KW-1185">Reference proteome</keyword>
<evidence type="ECO:0000256" key="4">
    <source>
        <dbReference type="ARBA" id="ARBA00022475"/>
    </source>
</evidence>
<dbReference type="SUPFAM" id="SSF161098">
    <property type="entry name" value="MetI-like"/>
    <property type="match status" value="1"/>
</dbReference>
<dbReference type="AlphaFoldDB" id="A0AAW6HRM7"/>
<evidence type="ECO:0000313" key="14">
    <source>
        <dbReference type="Proteomes" id="UP001220940"/>
    </source>
</evidence>
<dbReference type="InterPro" id="IPR035906">
    <property type="entry name" value="MetI-like_sf"/>
</dbReference>
<feature type="transmembrane region" description="Helical" evidence="9">
    <location>
        <begin position="253"/>
        <end position="275"/>
    </location>
</feature>
<keyword evidence="7 9" id="KW-1133">Transmembrane helix</keyword>
<accession>A0AAW6HRM7</accession>
<evidence type="ECO:0000259" key="10">
    <source>
        <dbReference type="PROSITE" id="PS50928"/>
    </source>
</evidence>
<feature type="transmembrane region" description="Helical" evidence="9">
    <location>
        <begin position="143"/>
        <end position="164"/>
    </location>
</feature>
<dbReference type="CDD" id="cd06261">
    <property type="entry name" value="TM_PBP2"/>
    <property type="match status" value="1"/>
</dbReference>
<evidence type="ECO:0000256" key="1">
    <source>
        <dbReference type="ARBA" id="ARBA00004651"/>
    </source>
</evidence>
<evidence type="ECO:0000256" key="3">
    <source>
        <dbReference type="ARBA" id="ARBA00022448"/>
    </source>
</evidence>
<comment type="similarity">
    <text evidence="2">Belongs to the binding-protein-dependent transport system permease family. MalFG subfamily.</text>
</comment>
<reference evidence="12 14" key="1">
    <citation type="submission" date="2021-11" db="EMBL/GenBank/DDBJ databases">
        <title>Description of Mycoplasma bradburyaesp. nov.from sea birds: a tribute to a great mycoplasmologist.</title>
        <authorList>
            <person name="Ramirez A.S."/>
            <person name="Poveda C."/>
            <person name="Suarez-Perez A."/>
            <person name="Rosales R.S."/>
            <person name="Dijkman R."/>
            <person name="Feberwee A."/>
            <person name="Spergser J."/>
            <person name="Szostak M.P."/>
            <person name="Ressel L."/>
            <person name="Calabuig P."/>
            <person name="Catania S."/>
            <person name="Gobbo F."/>
            <person name="Timofte D."/>
            <person name="Poveda J.B."/>
        </authorList>
    </citation>
    <scope>NUCLEOTIDE SEQUENCE</scope>
    <source>
        <strain evidence="11 14">T158</strain>
        <strain evidence="12">T264</strain>
    </source>
</reference>
<keyword evidence="4" id="KW-1003">Cell membrane</keyword>
<dbReference type="InterPro" id="IPR000515">
    <property type="entry name" value="MetI-like"/>
</dbReference>
<feature type="transmembrane region" description="Helical" evidence="9">
    <location>
        <begin position="176"/>
        <end position="197"/>
    </location>
</feature>
<proteinExistence type="inferred from homology"/>
<feature type="transmembrane region" description="Helical" evidence="9">
    <location>
        <begin position="209"/>
        <end position="232"/>
    </location>
</feature>
<keyword evidence="6 9" id="KW-0812">Transmembrane</keyword>
<keyword evidence="3 9" id="KW-0813">Transport</keyword>
<comment type="subcellular location">
    <subcellularLocation>
        <location evidence="1 9">Cell membrane</location>
        <topology evidence="1 9">Multi-pass membrane protein</topology>
    </subcellularLocation>
</comment>
<protein>
    <submittedName>
        <fullName evidence="12">ABC transporter permease subunit</fullName>
    </submittedName>
</protein>
<keyword evidence="5" id="KW-0762">Sugar transport</keyword>
<evidence type="ECO:0000313" key="12">
    <source>
        <dbReference type="EMBL" id="MDC4183148.1"/>
    </source>
</evidence>
<feature type="domain" description="ABC transmembrane type-1" evidence="10">
    <location>
        <begin position="139"/>
        <end position="333"/>
    </location>
</feature>
<dbReference type="PROSITE" id="PS50928">
    <property type="entry name" value="ABC_TM1"/>
    <property type="match status" value="1"/>
</dbReference>
<dbReference type="EMBL" id="JAJHZM010000007">
    <property type="protein sequence ID" value="MDC4181774.1"/>
    <property type="molecule type" value="Genomic_DNA"/>
</dbReference>
<comment type="caution">
    <text evidence="12">The sequence shown here is derived from an EMBL/GenBank/DDBJ whole genome shotgun (WGS) entry which is preliminary data.</text>
</comment>
<dbReference type="Pfam" id="PF00528">
    <property type="entry name" value="BPD_transp_1"/>
    <property type="match status" value="1"/>
</dbReference>